<keyword evidence="6" id="KW-0906">Nuclear pore complex</keyword>
<comment type="subcellular location">
    <subcellularLocation>
        <location evidence="1">Nucleus</location>
        <location evidence="1">Nuclear pore complex</location>
    </subcellularLocation>
</comment>
<keyword evidence="2" id="KW-0813">Transport</keyword>
<feature type="domain" description="Nuclear pore protein Nup188 C-terminal" evidence="8">
    <location>
        <begin position="1473"/>
        <end position="1842"/>
    </location>
</feature>
<dbReference type="STRING" id="1072389.K1WZF1"/>
<dbReference type="OrthoDB" id="102511at2759"/>
<evidence type="ECO:0000259" key="9">
    <source>
        <dbReference type="Pfam" id="PF21093"/>
    </source>
</evidence>
<evidence type="ECO:0000256" key="2">
    <source>
        <dbReference type="ARBA" id="ARBA00022448"/>
    </source>
</evidence>
<evidence type="ECO:0000256" key="6">
    <source>
        <dbReference type="ARBA" id="ARBA00023132"/>
    </source>
</evidence>
<keyword evidence="11" id="KW-1185">Reference proteome</keyword>
<evidence type="ECO:0000256" key="7">
    <source>
        <dbReference type="ARBA" id="ARBA00023242"/>
    </source>
</evidence>
<dbReference type="Pfam" id="PF18378">
    <property type="entry name" value="Nup188_C"/>
    <property type="match status" value="1"/>
</dbReference>
<proteinExistence type="predicted"/>
<evidence type="ECO:0000259" key="8">
    <source>
        <dbReference type="Pfam" id="PF18378"/>
    </source>
</evidence>
<dbReference type="GO" id="GO:0006606">
    <property type="term" value="P:protein import into nucleus"/>
    <property type="evidence" value="ECO:0007669"/>
    <property type="project" value="TreeGrafter"/>
</dbReference>
<keyword evidence="5" id="KW-0811">Translocation</keyword>
<evidence type="ECO:0000313" key="10">
    <source>
        <dbReference type="EMBL" id="EKD14013.1"/>
    </source>
</evidence>
<name>K1WZF1_MARBU</name>
<dbReference type="Proteomes" id="UP000006753">
    <property type="component" value="Unassembled WGS sequence"/>
</dbReference>
<dbReference type="Pfam" id="PF21093">
    <property type="entry name" value="Nup188_N-subdom_III"/>
    <property type="match status" value="2"/>
</dbReference>
<dbReference type="InterPro" id="IPR048883">
    <property type="entry name" value="Nup188_N-subdom_III"/>
</dbReference>
<feature type="domain" description="Nucleoporin Nup188 N-terminal subdomain III" evidence="9">
    <location>
        <begin position="689"/>
        <end position="866"/>
    </location>
</feature>
<dbReference type="OMA" id="HSWKFFA"/>
<sequence>MAPIPASSYFPSLDQCLSGDELLISWKLLFSAVKDNEALIKPPSNILKSFLEDEEVLNILVDPFTIPQPSPQSKNAFDTKTSPINVTPSANTQYNIQEIKEDALWLSNATKIEEVAALRLVVEEYQSRAEAQLLGPFSEEELVNIRDSAGNNKYSSSIPTALTIRGPDAQDVQKDFDSQESRRKRIFRQYLSERQYLLKCTEWILESLFDAMATPENPKDKDAFGPPWLTDSLQLLRTKLVPDGDILISRYISGIERNLQNIGGDCFNEEGRRDDPGQWTRSQITEAIHSMELIWQILNYVVGFPSSTVALQWFRLQRSAEFVSRVDADEASIQELLEVMQAISAIISVSILAPANAVELLSTSSNINEQVSADAPMDRYYIFNTKTILEINSILLFAADNRLVSAGPAILSWTIILATLTERMMASELRESSRYDQAAPVDLESLPDPYKDVLEQINDNLEDDIVDYLARTAVDSSRVFECLGSLCARFGNTSDAFFSSTTGAQMRSAVLTLIKYSTRAGYGPEIMTAALSALTGGQNYWDLLKSDTPLGDDPVENFAEDEVLIQAFLETAKSRYPYESLPFLQILRAVASPRHSKEGLTIAEQYLERMRQFTCALPPDFLDYETTQEEENNNTIQLTRPLQLFVPRFNTLRSQATAKSSLIAINSDFYLPAGTLGRMVSESGPRVASWFHEFSGLAYLGKLLETYLAASDVVDVTTGMPADPDSVAEIIELLAVLVSGSGSVSKTGSEQSQEKILAEASSGLSHDRDITAVIFEIFLEELQNISACHGSNISLAVLVSCVHFIHSQIHVAPGRVWPLIARGGLLDMGRGRARLPTIVEGIEVVSGRYEFLSSVCHLFEALVDDFAINAIRRRSDDQLISRNGRMQFSQNRRHDVSTGISENTLSKVLLSFARYLNEVLESSRTWKYNTQDDRRRINHTIGTAFTKILRYAFGIDASTEPEKDDNPVSERVLSPWSPQIMSEKKAVKPKVMEALMAPAIYLVESFLPTTSGTLRFQTLLQAFFDGFQTPEFTIFPNMVDLWICQVCTMLEFSQVLLRVSALLDLPSSRLETQIFQSSSLVARLYAANDKYRNKVVTLFEILIGTASDEASQPASLLGYLGPQTSKHFFHSISDLDKPLSREENLKTIWHFLSMIMNSRQHGFANYILTGKTAKDAVQSKIGEKELGASEKSLLTTALASLIKIGELSTAEKLAMLEFVVEAQDLRAWTVFNSPLYAKFIQSISNFVGDMKPLHQDRRIDSLIGDCNQTRIAAYISEILSMHVFYSKQTGFGLSIIDLLKNLSYFSRFAVAVPAYNSALHGCLKSNFENRYPGCTVLDLKRTTLQPRELGSGWFYDMSLADRMFSHDSGWNREDGLRVEFERANINLSLVEAQIALFNGWERLCSELTKYIGTEPGLQTMLASVVNNCLVANGRSQPPEEIFSTLSQRRAQLAQILSQRLSEAKSSIPEMKSLLPMVWTTISNLRGSFERPVPEGDIIYYRALLNLLYIALLIHAQKDGTAQNSHFGASIGRGSQSIPIVPVVLDVLKHVVAMGFRELASSIHDSPADSSPGDVRLITGILQACLHIPGIELCYAQIVTLMIDNQVPLNAIRLFSWSEKLAINGDPIYGELSILFLLELSGVQPLAEQLALGGILGRLSSMDIMSYFRRPGVSPFAESAGLQRCYRIWAVGILPLLLNLLYAVEGSIAIEVAQFLNQFPLMLTQSEEAFDAPETNRLVPRGQKKYITFTVCSETNHMAGLHFILDSFRKQCGIAIPEVKWDAAGVLENVEFWLGSKALLRERILPMGPLEDAMVKRKTDTGKTVSLLEQKVVAELMLARDVIGSMDSA</sequence>
<dbReference type="InParanoid" id="K1WZF1"/>
<evidence type="ECO:0000256" key="1">
    <source>
        <dbReference type="ARBA" id="ARBA00004567"/>
    </source>
</evidence>
<dbReference type="Gene3D" id="1.25.10.70">
    <property type="match status" value="1"/>
</dbReference>
<evidence type="ECO:0000256" key="5">
    <source>
        <dbReference type="ARBA" id="ARBA00023010"/>
    </source>
</evidence>
<dbReference type="GO" id="GO:0006405">
    <property type="term" value="P:RNA export from nucleus"/>
    <property type="evidence" value="ECO:0007669"/>
    <property type="project" value="TreeGrafter"/>
</dbReference>
<gene>
    <name evidence="10" type="ORF">MBM_07690</name>
</gene>
<dbReference type="eggNOG" id="ENOG502QQFV">
    <property type="taxonomic scope" value="Eukaryota"/>
</dbReference>
<protein>
    <submittedName>
        <fullName evidence="10">Uncharacterized protein</fullName>
    </submittedName>
</protein>
<organism evidence="10 11">
    <name type="scientific">Marssonina brunnea f. sp. multigermtubi (strain MB_m1)</name>
    <name type="common">Marssonina leaf spot fungus</name>
    <dbReference type="NCBI Taxonomy" id="1072389"/>
    <lineage>
        <taxon>Eukaryota</taxon>
        <taxon>Fungi</taxon>
        <taxon>Dikarya</taxon>
        <taxon>Ascomycota</taxon>
        <taxon>Pezizomycotina</taxon>
        <taxon>Leotiomycetes</taxon>
        <taxon>Helotiales</taxon>
        <taxon>Drepanopezizaceae</taxon>
        <taxon>Drepanopeziza</taxon>
    </lineage>
</organism>
<feature type="domain" description="Nucleoporin Nup188 N-terminal subdomain III" evidence="9">
    <location>
        <begin position="896"/>
        <end position="1171"/>
    </location>
</feature>
<dbReference type="InterPro" id="IPR041634">
    <property type="entry name" value="Nup188_C"/>
</dbReference>
<evidence type="ECO:0000256" key="3">
    <source>
        <dbReference type="ARBA" id="ARBA00022816"/>
    </source>
</evidence>
<dbReference type="GO" id="GO:0017056">
    <property type="term" value="F:structural constituent of nuclear pore"/>
    <property type="evidence" value="ECO:0007669"/>
    <property type="project" value="InterPro"/>
</dbReference>
<dbReference type="EMBL" id="JH921447">
    <property type="protein sequence ID" value="EKD14013.1"/>
    <property type="molecule type" value="Genomic_DNA"/>
</dbReference>
<dbReference type="FunCoup" id="K1WZF1">
    <property type="interactions" value="124"/>
</dbReference>
<dbReference type="GeneID" id="18763625"/>
<dbReference type="HOGENOM" id="CLU_001029_0_0_1"/>
<keyword evidence="4" id="KW-0653">Protein transport</keyword>
<dbReference type="GO" id="GO:0044611">
    <property type="term" value="C:nuclear pore inner ring"/>
    <property type="evidence" value="ECO:0007669"/>
    <property type="project" value="TreeGrafter"/>
</dbReference>
<dbReference type="KEGG" id="mbe:MBM_07690"/>
<dbReference type="GO" id="GO:0051028">
    <property type="term" value="P:mRNA transport"/>
    <property type="evidence" value="ECO:0007669"/>
    <property type="project" value="UniProtKB-KW"/>
</dbReference>
<dbReference type="PANTHER" id="PTHR31431:SF1">
    <property type="entry name" value="NUCLEOPORIN NUP188"/>
    <property type="match status" value="1"/>
</dbReference>
<keyword evidence="3" id="KW-0509">mRNA transport</keyword>
<keyword evidence="7" id="KW-0539">Nucleus</keyword>
<evidence type="ECO:0000313" key="11">
    <source>
        <dbReference type="Proteomes" id="UP000006753"/>
    </source>
</evidence>
<dbReference type="Pfam" id="PF21094">
    <property type="entry name" value="Nup188_SH3-like"/>
    <property type="match status" value="1"/>
</dbReference>
<dbReference type="RefSeq" id="XP_007295579.1">
    <property type="nucleotide sequence ID" value="XM_007295517.1"/>
</dbReference>
<dbReference type="PANTHER" id="PTHR31431">
    <property type="entry name" value="NUCLEOPORIN NUP188 HOMOLOG"/>
    <property type="match status" value="1"/>
</dbReference>
<reference evidence="10 11" key="1">
    <citation type="journal article" date="2012" name="BMC Genomics">
        <title>Sequencing the genome of Marssonina brunnea reveals fungus-poplar co-evolution.</title>
        <authorList>
            <person name="Zhu S."/>
            <person name="Cao Y.-Z."/>
            <person name="Jiang C."/>
            <person name="Tan B.-Y."/>
            <person name="Wang Z."/>
            <person name="Feng S."/>
            <person name="Zhang L."/>
            <person name="Su X.-H."/>
            <person name="Brejova B."/>
            <person name="Vinar T."/>
            <person name="Xu M."/>
            <person name="Wang M.-X."/>
            <person name="Zhang S.-G."/>
            <person name="Huang M.-R."/>
            <person name="Wu R."/>
            <person name="Zhou Y."/>
        </authorList>
    </citation>
    <scope>NUCLEOTIDE SEQUENCE [LARGE SCALE GENOMIC DNA]</scope>
    <source>
        <strain evidence="10 11">MB_m1</strain>
    </source>
</reference>
<evidence type="ECO:0000256" key="4">
    <source>
        <dbReference type="ARBA" id="ARBA00022927"/>
    </source>
</evidence>
<dbReference type="InterPro" id="IPR044840">
    <property type="entry name" value="Nup188"/>
</dbReference>
<accession>K1WZF1</accession>